<evidence type="ECO:0000313" key="1">
    <source>
        <dbReference type="EMBL" id="SFD27789.1"/>
    </source>
</evidence>
<dbReference type="AlphaFoldDB" id="A0A1I1R0D1"/>
<sequence length="128" mass="14768">MQLIKDQVPEEVYSLNGGILMSSNNLIIDKLENLFSALSLVLEANRKEDINYHISEVNYVVKILNECQKNNYTDSDNIINEIKSIYSNLYPPRGGLSDFFIWKADFDERVKANEPLGRIGDELWKILK</sequence>
<gene>
    <name evidence="1" type="ORF">SAMN05421842_12914</name>
</gene>
<name>A0A1I1R0D1_9CLOT</name>
<organism evidence="1 2">
    <name type="scientific">Clostridium uliginosum</name>
    <dbReference type="NCBI Taxonomy" id="119641"/>
    <lineage>
        <taxon>Bacteria</taxon>
        <taxon>Bacillati</taxon>
        <taxon>Bacillota</taxon>
        <taxon>Clostridia</taxon>
        <taxon>Eubacteriales</taxon>
        <taxon>Clostridiaceae</taxon>
        <taxon>Clostridium</taxon>
    </lineage>
</organism>
<evidence type="ECO:0000313" key="2">
    <source>
        <dbReference type="Proteomes" id="UP000199263"/>
    </source>
</evidence>
<reference evidence="1 2" key="1">
    <citation type="submission" date="2016-10" db="EMBL/GenBank/DDBJ databases">
        <authorList>
            <person name="de Groot N.N."/>
        </authorList>
    </citation>
    <scope>NUCLEOTIDE SEQUENCE [LARGE SCALE GENOMIC DNA]</scope>
    <source>
        <strain evidence="1 2">DSM 12992</strain>
    </source>
</reference>
<protein>
    <submittedName>
        <fullName evidence="1">Uncharacterized protein</fullName>
    </submittedName>
</protein>
<proteinExistence type="predicted"/>
<dbReference type="Proteomes" id="UP000199263">
    <property type="component" value="Unassembled WGS sequence"/>
</dbReference>
<dbReference type="EMBL" id="FOMG01000029">
    <property type="protein sequence ID" value="SFD27789.1"/>
    <property type="molecule type" value="Genomic_DNA"/>
</dbReference>
<accession>A0A1I1R0D1</accession>
<keyword evidence="2" id="KW-1185">Reference proteome</keyword>